<gene>
    <name evidence="10" type="primary">livH_17</name>
    <name evidence="10" type="ORF">GAK35_04226</name>
</gene>
<evidence type="ECO:0000256" key="6">
    <source>
        <dbReference type="ARBA" id="ARBA00022989"/>
    </source>
</evidence>
<dbReference type="Pfam" id="PF02653">
    <property type="entry name" value="BPD_transp_2"/>
    <property type="match status" value="1"/>
</dbReference>
<keyword evidence="7 9" id="KW-0472">Membrane</keyword>
<evidence type="ECO:0000256" key="7">
    <source>
        <dbReference type="ARBA" id="ARBA00023136"/>
    </source>
</evidence>
<dbReference type="PANTHER" id="PTHR11795:SF450">
    <property type="entry name" value="ABC TRANSPORTER PERMEASE PROTEIN"/>
    <property type="match status" value="1"/>
</dbReference>
<evidence type="ECO:0000256" key="1">
    <source>
        <dbReference type="ARBA" id="ARBA00004651"/>
    </source>
</evidence>
<evidence type="ECO:0000256" key="8">
    <source>
        <dbReference type="ARBA" id="ARBA00037998"/>
    </source>
</evidence>
<name>A0A7V8JS45_9BURK</name>
<evidence type="ECO:0000313" key="11">
    <source>
        <dbReference type="Proteomes" id="UP000462435"/>
    </source>
</evidence>
<dbReference type="CDD" id="cd06582">
    <property type="entry name" value="TM_PBP1_LivH_like"/>
    <property type="match status" value="1"/>
</dbReference>
<evidence type="ECO:0000256" key="9">
    <source>
        <dbReference type="SAM" id="Phobius"/>
    </source>
</evidence>
<keyword evidence="3" id="KW-1003">Cell membrane</keyword>
<feature type="transmembrane region" description="Helical" evidence="9">
    <location>
        <begin position="12"/>
        <end position="29"/>
    </location>
</feature>
<feature type="transmembrane region" description="Helical" evidence="9">
    <location>
        <begin position="94"/>
        <end position="113"/>
    </location>
</feature>
<keyword evidence="4 9" id="KW-0812">Transmembrane</keyword>
<dbReference type="InterPro" id="IPR052157">
    <property type="entry name" value="BCAA_transport_permease"/>
</dbReference>
<evidence type="ECO:0000256" key="5">
    <source>
        <dbReference type="ARBA" id="ARBA00022970"/>
    </source>
</evidence>
<dbReference type="AlphaFoldDB" id="A0A7V8JS45"/>
<feature type="transmembrane region" description="Helical" evidence="9">
    <location>
        <begin position="60"/>
        <end position="82"/>
    </location>
</feature>
<feature type="transmembrane region" description="Helical" evidence="9">
    <location>
        <begin position="34"/>
        <end position="54"/>
    </location>
</feature>
<protein>
    <submittedName>
        <fullName evidence="10">High-affinity branched-chain amino acid transport system permease protein LivH</fullName>
    </submittedName>
</protein>
<dbReference type="GO" id="GO:0005886">
    <property type="term" value="C:plasma membrane"/>
    <property type="evidence" value="ECO:0007669"/>
    <property type="project" value="UniProtKB-SubCell"/>
</dbReference>
<dbReference type="Proteomes" id="UP000462435">
    <property type="component" value="Unassembled WGS sequence"/>
</dbReference>
<comment type="caution">
    <text evidence="10">The sequence shown here is derived from an EMBL/GenBank/DDBJ whole genome shotgun (WGS) entry which is preliminary data.</text>
</comment>
<evidence type="ECO:0000313" key="10">
    <source>
        <dbReference type="EMBL" id="KAF1035193.1"/>
    </source>
</evidence>
<reference evidence="11" key="1">
    <citation type="journal article" date="2020" name="MBio">
        <title>Horizontal gene transfer to a defensive symbiont with a reduced genome amongst a multipartite beetle microbiome.</title>
        <authorList>
            <person name="Waterworth S.C."/>
            <person name="Florez L.V."/>
            <person name="Rees E.R."/>
            <person name="Hertweck C."/>
            <person name="Kaltenpoth M."/>
            <person name="Kwan J.C."/>
        </authorList>
    </citation>
    <scope>NUCLEOTIDE SEQUENCE [LARGE SCALE GENOMIC DNA]</scope>
</reference>
<evidence type="ECO:0000256" key="4">
    <source>
        <dbReference type="ARBA" id="ARBA00022692"/>
    </source>
</evidence>
<keyword evidence="5" id="KW-0029">Amino-acid transport</keyword>
<sequence length="147" mass="15882">MQFFLEVTLSGLLSGLMYSLVALGFVLIYKASGVFNFAQGAMVYFAALAVVGLMEKGMPMWAAIIGAFVVMILVGLATERFVLRKLVNQPPITLFMATIGLTFFLEGLGPLLFGSEVRPIDLGIVDEPIMSVMDSIGIGISKRLLQN</sequence>
<comment type="subcellular location">
    <subcellularLocation>
        <location evidence="1">Cell membrane</location>
        <topology evidence="1">Multi-pass membrane protein</topology>
    </subcellularLocation>
</comment>
<dbReference type="PANTHER" id="PTHR11795">
    <property type="entry name" value="BRANCHED-CHAIN AMINO ACID TRANSPORT SYSTEM PERMEASE PROTEIN LIVH"/>
    <property type="match status" value="1"/>
</dbReference>
<evidence type="ECO:0000256" key="2">
    <source>
        <dbReference type="ARBA" id="ARBA00022448"/>
    </source>
</evidence>
<keyword evidence="6 9" id="KW-1133">Transmembrane helix</keyword>
<accession>A0A7V8JS45</accession>
<comment type="similarity">
    <text evidence="8">Belongs to the binding-protein-dependent transport system permease family. LivHM subfamily.</text>
</comment>
<dbReference type="GO" id="GO:0006865">
    <property type="term" value="P:amino acid transport"/>
    <property type="evidence" value="ECO:0007669"/>
    <property type="project" value="UniProtKB-KW"/>
</dbReference>
<keyword evidence="2" id="KW-0813">Transport</keyword>
<dbReference type="InterPro" id="IPR001851">
    <property type="entry name" value="ABC_transp_permease"/>
</dbReference>
<dbReference type="GO" id="GO:0022857">
    <property type="term" value="F:transmembrane transporter activity"/>
    <property type="evidence" value="ECO:0007669"/>
    <property type="project" value="InterPro"/>
</dbReference>
<proteinExistence type="inferred from homology"/>
<evidence type="ECO:0000256" key="3">
    <source>
        <dbReference type="ARBA" id="ARBA00022475"/>
    </source>
</evidence>
<organism evidence="10 11">
    <name type="scientific">Herbaspirillum frisingense</name>
    <dbReference type="NCBI Taxonomy" id="92645"/>
    <lineage>
        <taxon>Bacteria</taxon>
        <taxon>Pseudomonadati</taxon>
        <taxon>Pseudomonadota</taxon>
        <taxon>Betaproteobacteria</taxon>
        <taxon>Burkholderiales</taxon>
        <taxon>Oxalobacteraceae</taxon>
        <taxon>Herbaspirillum</taxon>
    </lineage>
</organism>
<dbReference type="EMBL" id="WNDX01000225">
    <property type="protein sequence ID" value="KAF1035193.1"/>
    <property type="molecule type" value="Genomic_DNA"/>
</dbReference>